<evidence type="ECO:0000259" key="2">
    <source>
        <dbReference type="Pfam" id="PF00561"/>
    </source>
</evidence>
<evidence type="ECO:0000313" key="4">
    <source>
        <dbReference type="Proteomes" id="UP001320972"/>
    </source>
</evidence>
<dbReference type="InterPro" id="IPR050471">
    <property type="entry name" value="AB_hydrolase"/>
</dbReference>
<accession>A0ABT2QBC1</accession>
<sequence>MSSRRPGDPSSGDRERTRTVSVGDGRQLAYAEYGDPDGTPVLFFHGTPGSRLLGGLFEHAARRHGICLLSLDRPGYGRSSPWPGRTLSDTGTFVTAVLDDAGMSDARVVGFSGGGAYALAFAATHGDRVSEIDVISGATPPSFRSSTPAVQRLLGAIGQRTPRALGGLFRLQAWLAGWAPPSVVVSQYTTADGRAEVSEKEAELVAHDFVEAFAKHRTGAVTESRLFTAEWDVSIAEIEHRVRLWHGERDTNVPIDAARRLHDRLPNSRLTVLEGADHLTALLRSRTRVCEV</sequence>
<feature type="region of interest" description="Disordered" evidence="1">
    <location>
        <begin position="1"/>
        <end position="22"/>
    </location>
</feature>
<reference evidence="3 4" key="1">
    <citation type="submission" date="2022-09" db="EMBL/GenBank/DDBJ databases">
        <title>Enrichment on poylsaccharides allowed isolation of novel metabolic and taxonomic groups of Haloarchaea.</title>
        <authorList>
            <person name="Sorokin D.Y."/>
            <person name="Elcheninov A.G."/>
            <person name="Khizhniak T.V."/>
            <person name="Kolganova T.V."/>
            <person name="Kublanov I.V."/>
        </authorList>
    </citation>
    <scope>NUCLEOTIDE SEQUENCE [LARGE SCALE GENOMIC DNA]</scope>
    <source>
        <strain evidence="3 4">AArc-m2/3/4</strain>
    </source>
</reference>
<dbReference type="RefSeq" id="WP_338007242.1">
    <property type="nucleotide sequence ID" value="NZ_JAOPKB010000002.1"/>
</dbReference>
<keyword evidence="3" id="KW-0378">Hydrolase</keyword>
<comment type="caution">
    <text evidence="3">The sequence shown here is derived from an EMBL/GenBank/DDBJ whole genome shotgun (WGS) entry which is preliminary data.</text>
</comment>
<gene>
    <name evidence="3" type="ORF">OB955_05675</name>
</gene>
<dbReference type="PANTHER" id="PTHR43433:SF10">
    <property type="entry name" value="AB HYDROLASE-1 DOMAIN-CONTAINING PROTEIN"/>
    <property type="match status" value="1"/>
</dbReference>
<dbReference type="InterPro" id="IPR029058">
    <property type="entry name" value="AB_hydrolase_fold"/>
</dbReference>
<feature type="domain" description="AB hydrolase-1" evidence="2">
    <location>
        <begin position="40"/>
        <end position="281"/>
    </location>
</feature>
<evidence type="ECO:0000256" key="1">
    <source>
        <dbReference type="SAM" id="MobiDB-lite"/>
    </source>
</evidence>
<keyword evidence="4" id="KW-1185">Reference proteome</keyword>
<dbReference type="SUPFAM" id="SSF53474">
    <property type="entry name" value="alpha/beta-Hydrolases"/>
    <property type="match status" value="1"/>
</dbReference>
<dbReference type="EMBL" id="JAOPKB010000002">
    <property type="protein sequence ID" value="MCU4972223.1"/>
    <property type="molecule type" value="Genomic_DNA"/>
</dbReference>
<dbReference type="GO" id="GO:0016787">
    <property type="term" value="F:hydrolase activity"/>
    <property type="evidence" value="ECO:0007669"/>
    <property type="project" value="UniProtKB-KW"/>
</dbReference>
<evidence type="ECO:0000313" key="3">
    <source>
        <dbReference type="EMBL" id="MCU4972223.1"/>
    </source>
</evidence>
<organism evidence="3 4">
    <name type="scientific">Natronoglomus mannanivorans</name>
    <dbReference type="NCBI Taxonomy" id="2979990"/>
    <lineage>
        <taxon>Archaea</taxon>
        <taxon>Methanobacteriati</taxon>
        <taxon>Methanobacteriota</taxon>
        <taxon>Stenosarchaea group</taxon>
        <taxon>Halobacteria</taxon>
        <taxon>Halobacteriales</taxon>
        <taxon>Natrialbaceae</taxon>
        <taxon>Natronoglomus</taxon>
    </lineage>
</organism>
<dbReference type="Proteomes" id="UP001320972">
    <property type="component" value="Unassembled WGS sequence"/>
</dbReference>
<proteinExistence type="predicted"/>
<dbReference type="Pfam" id="PF00561">
    <property type="entry name" value="Abhydrolase_1"/>
    <property type="match status" value="1"/>
</dbReference>
<dbReference type="PANTHER" id="PTHR43433">
    <property type="entry name" value="HYDROLASE, ALPHA/BETA FOLD FAMILY PROTEIN"/>
    <property type="match status" value="1"/>
</dbReference>
<dbReference type="Gene3D" id="3.40.50.1820">
    <property type="entry name" value="alpha/beta hydrolase"/>
    <property type="match status" value="1"/>
</dbReference>
<dbReference type="InterPro" id="IPR000073">
    <property type="entry name" value="AB_hydrolase_1"/>
</dbReference>
<feature type="compositionally biased region" description="Basic and acidic residues" evidence="1">
    <location>
        <begin position="1"/>
        <end position="18"/>
    </location>
</feature>
<protein>
    <submittedName>
        <fullName evidence="3">Alpha/beta hydrolase</fullName>
    </submittedName>
</protein>
<name>A0ABT2QBC1_9EURY</name>